<sequence length="706" mass="80249">MLRGTIGILFLASLALARVGYGPGEQDWGYVDVRPGAHMFYWLYYTTADVVQYTDRPLVIWLQGGPGASSTGYGNFEELGPLTLEGEERNFTWVRNYNVLFIDNPVGSGFSYVDDQSLLTKTNEEIANDLVTFMKEFYRRHPEFQLIDLHIFSESYGGKMAAEFAYVLDKEIKLGNIVCQLKSAGLGDAWISPIDSMISWAPYLWDIGAVDREGERRVAAATELTRIALDEGRFVDSTNLWGYTEQVISEDLRMDRPRAMYRTLVKFDARDARDDMLDDLMNGPVKQTLEIPEEVRWGSQSWPTFNVLREDFMKPVTDVVELLLNTTQVEVIVFSGQLDLIVATPGTVMWVDRLKYPQKEQYVASKREGLGVDGILEGYYKTAGRFFMYWVNRAGHMVPADNPAAMDFILQRATEGERVQQFTSVFAMFRTFHAILFLGLPLWASAALPSLRDSDWGFMEVRPGAHMFYWFFNTRAEVRHTQERPLIVWLQGGPGASSTGHGNFEEIGPLDVDLMPRNFTWVKDFNVLFIDSPVGAGYSHVDHTDLLPTDNAQITADLVTFLGMFYDKHPRLMTAPLHIFGESYGGKAAVELTLSLVRQPMRKTRKVIPESVVLIDPWISPLDSMLSWAPFLFNTGVVDRKGFGAIVAATMRTQEAMKRRDYRRATKLWGETEKTIQKYTYGVDFYNILKPIPFKSIPQQPIRCAV</sequence>
<evidence type="ECO:0000256" key="1">
    <source>
        <dbReference type="ARBA" id="ARBA00004613"/>
    </source>
</evidence>
<evidence type="ECO:0000256" key="10">
    <source>
        <dbReference type="RuleBase" id="RU361156"/>
    </source>
</evidence>
<dbReference type="InterPro" id="IPR001563">
    <property type="entry name" value="Peptidase_S10"/>
</dbReference>
<keyword evidence="7 10" id="KW-0378">Hydrolase</keyword>
<evidence type="ECO:0000256" key="6">
    <source>
        <dbReference type="ARBA" id="ARBA00022729"/>
    </source>
</evidence>
<dbReference type="EMBL" id="GITU01008203">
    <property type="protein sequence ID" value="MBC1176906.1"/>
    <property type="molecule type" value="Transcribed_RNA"/>
</dbReference>
<evidence type="ECO:0000256" key="4">
    <source>
        <dbReference type="ARBA" id="ARBA00022645"/>
    </source>
</evidence>
<feature type="signal peptide" evidence="10">
    <location>
        <begin position="1"/>
        <end position="17"/>
    </location>
</feature>
<dbReference type="PROSITE" id="PS00131">
    <property type="entry name" value="CARBOXYPEPT_SER_SER"/>
    <property type="match status" value="2"/>
</dbReference>
<dbReference type="VEuPathDB" id="VectorBase:LLONM1_011520"/>
<comment type="subcellular location">
    <subcellularLocation>
        <location evidence="1">Secreted</location>
    </subcellularLocation>
</comment>
<dbReference type="PANTHER" id="PTHR11802:SF3">
    <property type="entry name" value="RETINOID-INDUCIBLE SERINE CARBOXYPEPTIDASE"/>
    <property type="match status" value="1"/>
</dbReference>
<dbReference type="Pfam" id="PF00450">
    <property type="entry name" value="Peptidase_S10"/>
    <property type="match status" value="2"/>
</dbReference>
<dbReference type="PANTHER" id="PTHR11802">
    <property type="entry name" value="SERINE PROTEASE FAMILY S10 SERINE CARBOXYPEPTIDASE"/>
    <property type="match status" value="1"/>
</dbReference>
<evidence type="ECO:0000256" key="2">
    <source>
        <dbReference type="ARBA" id="ARBA00009431"/>
    </source>
</evidence>
<keyword evidence="6 10" id="KW-0732">Signal</keyword>
<name>A0A7G3B0I4_LUTLO</name>
<evidence type="ECO:0000256" key="7">
    <source>
        <dbReference type="ARBA" id="ARBA00022801"/>
    </source>
</evidence>
<reference evidence="11" key="1">
    <citation type="journal article" date="2020" name="BMC">
        <title>Leishmania infection induces a limited differential gene expression in the sand fly midgut.</title>
        <authorList>
            <person name="Coutinho-Abreu I.V."/>
            <person name="Serafim T.D."/>
            <person name="Meneses C."/>
            <person name="Kamhawi S."/>
            <person name="Oliveira F."/>
            <person name="Valenzuela J.G."/>
        </authorList>
    </citation>
    <scope>NUCLEOTIDE SEQUENCE</scope>
    <source>
        <strain evidence="11">Jacobina</strain>
        <tissue evidence="11">Midgut</tissue>
    </source>
</reference>
<evidence type="ECO:0000256" key="8">
    <source>
        <dbReference type="ARBA" id="ARBA00023180"/>
    </source>
</evidence>
<feature type="chain" id="PRO_5029036551" description="Carboxypeptidase" evidence="10">
    <location>
        <begin position="18"/>
        <end position="706"/>
    </location>
</feature>
<dbReference type="InterPro" id="IPR018202">
    <property type="entry name" value="Ser_caboxypep_ser_AS"/>
</dbReference>
<keyword evidence="8" id="KW-0325">Glycoprotein</keyword>
<dbReference type="EC" id="3.4.16.-" evidence="10"/>
<dbReference type="GO" id="GO:0004185">
    <property type="term" value="F:serine-type carboxypeptidase activity"/>
    <property type="evidence" value="ECO:0007669"/>
    <property type="project" value="UniProtKB-UniRule"/>
</dbReference>
<dbReference type="GO" id="GO:0006508">
    <property type="term" value="P:proteolysis"/>
    <property type="evidence" value="ECO:0007669"/>
    <property type="project" value="UniProtKB-KW"/>
</dbReference>
<organism evidence="11">
    <name type="scientific">Lutzomyia longipalpis</name>
    <name type="common">Sand fly</name>
    <dbReference type="NCBI Taxonomy" id="7200"/>
    <lineage>
        <taxon>Eukaryota</taxon>
        <taxon>Metazoa</taxon>
        <taxon>Ecdysozoa</taxon>
        <taxon>Arthropoda</taxon>
        <taxon>Hexapoda</taxon>
        <taxon>Insecta</taxon>
        <taxon>Pterygota</taxon>
        <taxon>Neoptera</taxon>
        <taxon>Endopterygota</taxon>
        <taxon>Diptera</taxon>
        <taxon>Nematocera</taxon>
        <taxon>Psychodoidea</taxon>
        <taxon>Psychodidae</taxon>
        <taxon>Lutzomyia</taxon>
        <taxon>Lutzomyia</taxon>
    </lineage>
</organism>
<comment type="function">
    <text evidence="9">May be involved in vascular wall and kidney homeostasis.</text>
</comment>
<dbReference type="InterPro" id="IPR029058">
    <property type="entry name" value="AB_hydrolase_fold"/>
</dbReference>
<evidence type="ECO:0000256" key="9">
    <source>
        <dbReference type="ARBA" id="ARBA00055847"/>
    </source>
</evidence>
<evidence type="ECO:0000313" key="11">
    <source>
        <dbReference type="EMBL" id="MBC1176906.1"/>
    </source>
</evidence>
<dbReference type="FunFam" id="3.40.50.1820:FF:000075">
    <property type="entry name" value="Carboxypeptidase"/>
    <property type="match status" value="1"/>
</dbReference>
<dbReference type="Gene3D" id="3.40.50.1820">
    <property type="entry name" value="alpha/beta hydrolase"/>
    <property type="match status" value="2"/>
</dbReference>
<dbReference type="VEuPathDB" id="VectorBase:LLONM1_008702"/>
<dbReference type="PRINTS" id="PR00724">
    <property type="entry name" value="CRBOXYPTASEC"/>
</dbReference>
<dbReference type="AlphaFoldDB" id="A0A7G3B0I4"/>
<keyword evidence="4 10" id="KW-0121">Carboxypeptidase</keyword>
<accession>A0A7G3B0I4</accession>
<comment type="similarity">
    <text evidence="2 10">Belongs to the peptidase S10 family.</text>
</comment>
<dbReference type="SUPFAM" id="SSF53474">
    <property type="entry name" value="alpha/beta-Hydrolases"/>
    <property type="match status" value="2"/>
</dbReference>
<evidence type="ECO:0000256" key="3">
    <source>
        <dbReference type="ARBA" id="ARBA00022525"/>
    </source>
</evidence>
<protein>
    <recommendedName>
        <fullName evidence="10">Carboxypeptidase</fullName>
        <ecNumber evidence="10">3.4.16.-</ecNumber>
    </recommendedName>
</protein>
<evidence type="ECO:0000256" key="5">
    <source>
        <dbReference type="ARBA" id="ARBA00022670"/>
    </source>
</evidence>
<keyword evidence="5 10" id="KW-0645">Protease</keyword>
<dbReference type="GO" id="GO:0005576">
    <property type="term" value="C:extracellular region"/>
    <property type="evidence" value="ECO:0007669"/>
    <property type="project" value="UniProtKB-SubCell"/>
</dbReference>
<proteinExistence type="inferred from homology"/>
<keyword evidence="3" id="KW-0964">Secreted</keyword>